<dbReference type="VEuPathDB" id="AmoebaDB:FDP41_010459"/>
<evidence type="ECO:0000313" key="6">
    <source>
        <dbReference type="EMBL" id="KAF0983394.1"/>
    </source>
</evidence>
<dbReference type="OMA" id="HISCERE"/>
<dbReference type="Pfam" id="PF13637">
    <property type="entry name" value="Ank_4"/>
    <property type="match status" value="1"/>
</dbReference>
<evidence type="ECO:0000259" key="5">
    <source>
        <dbReference type="PROSITE" id="PS50003"/>
    </source>
</evidence>
<dbReference type="EMBL" id="VFQX01000006">
    <property type="protein sequence ID" value="KAF0983394.1"/>
    <property type="molecule type" value="Genomic_DNA"/>
</dbReference>
<dbReference type="VEuPathDB" id="AmoebaDB:NF0081490"/>
<name>A0A6A5CA35_NAEFO</name>
<dbReference type="Pfam" id="PF12796">
    <property type="entry name" value="Ank_2"/>
    <property type="match status" value="4"/>
</dbReference>
<evidence type="ECO:0000256" key="2">
    <source>
        <dbReference type="ARBA" id="ARBA00023043"/>
    </source>
</evidence>
<dbReference type="SUPFAM" id="SSF48403">
    <property type="entry name" value="Ankyrin repeat"/>
    <property type="match status" value="2"/>
</dbReference>
<keyword evidence="7" id="KW-1185">Reference proteome</keyword>
<dbReference type="VEuPathDB" id="AmoebaDB:NfTy_012290"/>
<feature type="region of interest" description="Disordered" evidence="4">
    <location>
        <begin position="303"/>
        <end position="352"/>
    </location>
</feature>
<feature type="domain" description="PH" evidence="5">
    <location>
        <begin position="31"/>
        <end position="159"/>
    </location>
</feature>
<feature type="compositionally biased region" description="Basic and acidic residues" evidence="4">
    <location>
        <begin position="201"/>
        <end position="212"/>
    </location>
</feature>
<feature type="compositionally biased region" description="Low complexity" evidence="4">
    <location>
        <begin position="324"/>
        <end position="351"/>
    </location>
</feature>
<dbReference type="PROSITE" id="PS50088">
    <property type="entry name" value="ANK_REPEAT"/>
    <property type="match status" value="5"/>
</dbReference>
<proteinExistence type="predicted"/>
<dbReference type="AlphaFoldDB" id="A0A6A5CA35"/>
<dbReference type="PANTHER" id="PTHR24198">
    <property type="entry name" value="ANKYRIN REPEAT AND PROTEIN KINASE DOMAIN-CONTAINING PROTEIN"/>
    <property type="match status" value="1"/>
</dbReference>
<dbReference type="InterPro" id="IPR002110">
    <property type="entry name" value="Ankyrin_rpt"/>
</dbReference>
<keyword evidence="1" id="KW-0677">Repeat</keyword>
<reference evidence="6 7" key="1">
    <citation type="journal article" date="2019" name="Sci. Rep.">
        <title>Nanopore sequencing improves the draft genome of the human pathogenic amoeba Naegleria fowleri.</title>
        <authorList>
            <person name="Liechti N."/>
            <person name="Schurch N."/>
            <person name="Bruggmann R."/>
            <person name="Wittwer M."/>
        </authorList>
    </citation>
    <scope>NUCLEOTIDE SEQUENCE [LARGE SCALE GENOMIC DNA]</scope>
    <source>
        <strain evidence="6 7">ATCC 30894</strain>
    </source>
</reference>
<dbReference type="InterPro" id="IPR036770">
    <property type="entry name" value="Ankyrin_rpt-contain_sf"/>
</dbReference>
<protein>
    <recommendedName>
        <fullName evidence="5">PH domain-containing protein</fullName>
    </recommendedName>
</protein>
<dbReference type="GeneID" id="68117674"/>
<gene>
    <name evidence="6" type="ORF">FDP41_010459</name>
</gene>
<dbReference type="InterPro" id="IPR011993">
    <property type="entry name" value="PH-like_dom_sf"/>
</dbReference>
<evidence type="ECO:0000256" key="1">
    <source>
        <dbReference type="ARBA" id="ARBA00022737"/>
    </source>
</evidence>
<feature type="repeat" description="ANK" evidence="3">
    <location>
        <begin position="890"/>
        <end position="914"/>
    </location>
</feature>
<dbReference type="Gene3D" id="2.30.29.30">
    <property type="entry name" value="Pleckstrin-homology domain (PH domain)/Phosphotyrosine-binding domain (PTB)"/>
    <property type="match status" value="1"/>
</dbReference>
<evidence type="ECO:0000256" key="4">
    <source>
        <dbReference type="SAM" id="MobiDB-lite"/>
    </source>
</evidence>
<feature type="repeat" description="ANK" evidence="3">
    <location>
        <begin position="414"/>
        <end position="438"/>
    </location>
</feature>
<dbReference type="OrthoDB" id="412869at2759"/>
<evidence type="ECO:0000256" key="3">
    <source>
        <dbReference type="PROSITE-ProRule" id="PRU00023"/>
    </source>
</evidence>
<dbReference type="VEuPathDB" id="AmoebaDB:NF0081500"/>
<dbReference type="PANTHER" id="PTHR24198:SF165">
    <property type="entry name" value="ANKYRIN REPEAT-CONTAINING PROTEIN-RELATED"/>
    <property type="match status" value="1"/>
</dbReference>
<dbReference type="Pfam" id="PF00169">
    <property type="entry name" value="PH"/>
    <property type="match status" value="1"/>
</dbReference>
<dbReference type="PROSITE" id="PS50003">
    <property type="entry name" value="PH_DOMAIN"/>
    <property type="match status" value="1"/>
</dbReference>
<dbReference type="InterPro" id="IPR001849">
    <property type="entry name" value="PH_domain"/>
</dbReference>
<feature type="compositionally biased region" description="Polar residues" evidence="4">
    <location>
        <begin position="306"/>
        <end position="323"/>
    </location>
</feature>
<dbReference type="Proteomes" id="UP000444721">
    <property type="component" value="Unassembled WGS sequence"/>
</dbReference>
<dbReference type="SMART" id="SM00233">
    <property type="entry name" value="PH"/>
    <property type="match status" value="1"/>
</dbReference>
<keyword evidence="2 3" id="KW-0040">ANK repeat</keyword>
<comment type="caution">
    <text evidence="6">The sequence shown here is derived from an EMBL/GenBank/DDBJ whole genome shotgun (WGS) entry which is preliminary data.</text>
</comment>
<dbReference type="CDD" id="cd00821">
    <property type="entry name" value="PH"/>
    <property type="match status" value="1"/>
</dbReference>
<accession>A0A6A5CA35</accession>
<dbReference type="SUPFAM" id="SSF50729">
    <property type="entry name" value="PH domain-like"/>
    <property type="match status" value="1"/>
</dbReference>
<dbReference type="RefSeq" id="XP_044568107.1">
    <property type="nucleotide sequence ID" value="XM_044700759.1"/>
</dbReference>
<dbReference type="Gene3D" id="1.25.40.20">
    <property type="entry name" value="Ankyrin repeat-containing domain"/>
    <property type="match status" value="3"/>
</dbReference>
<dbReference type="SMART" id="SM00248">
    <property type="entry name" value="ANK"/>
    <property type="match status" value="11"/>
</dbReference>
<feature type="repeat" description="ANK" evidence="3">
    <location>
        <begin position="381"/>
        <end position="413"/>
    </location>
</feature>
<dbReference type="PROSITE" id="PS50297">
    <property type="entry name" value="ANK_REP_REGION"/>
    <property type="match status" value="5"/>
</dbReference>
<sequence>MSQVDLIGASHSVSTTGTAAATAVQSPLGGRVKKSGKLVMENPKKKFFQKSSYKRFVVLTSKKILCFKDSEKVEKKPEDKIPLSRFSAIVDIDNHKGMQNSFGIRTALPSNSPYLDQESVASNNDDSPTSSSCNKTFWFFADNPEERKSWIDTITNIIEELKESQTHLHLKVVKLIEQQNYNDVRQLILNGEYSKNASLHFTKEEKSTDRGTRSASIAPGLREEDLSDDEDEEQVLTTEEIRQLTQMGYHDRDTILHIAVKNQDLKLVKFLLERDVDFNKRNKLDQTALHFIPISNGPGVFDPSLANRSGNMENSGIPQLSFTGSNDNSASNSSPRSGGVSPRGISPRSGGILRPRDELLQMILEKKEQRKININQFDKNGGFTALNLAARENEMDLVTKLVYENADPNLENDVGWTPMHYAIYNQNLRMLEVLTKRGGGKLLACSKRFVEPHEEEEVAKYGNIKLEDLKKYGRMSPLDMILSMLANATRKLMNASLLNSFNDRLATPGYKSTPVIPGLQQTQPAQSVLQTINNNPSLSKLLSLAKTILADNTSTSLSSEDLENHLKQLSSDENLDLFMDHLFVAIQFAEEISVEKCNLILKTLTEKVPKIVLSRFDVGSTVSGMHSSTTFIHIAIRAKNSQALTILLNNPTLSAEELKNIVNECEKRAADGAEYTPLHNAMLHAPALTGVLLDYGADCHKRSGKDLPIFLAVQCKELPGDVGARIVQAALDKNEEEDVLNFSNSLGQSLLFFACQNSQLELVKKLIERGANSGAITNGNETVLSAAAYGGNLQVMEYLIDELKLDPSGSYEELYTENSYPPIHAATKNGNLEAVKLLVEKYGVSVNQSRHDLQMRPIHLCSISGKLDVAQYLVEKGCDCTVTINTREDKLLTPLHLAAGYGHPEIVKLLVEQGNYNGQFKPEKEDSPLKVDLNLIKTQNGVTSLELAMKRVQLNVVKYLCELGTVSDEHTLQLAIQSNNSEIIGWVEKRLGGNEEKNRHLKIGSFDALGLSVTSATPKSPQQ</sequence>
<evidence type="ECO:0000313" key="7">
    <source>
        <dbReference type="Proteomes" id="UP000444721"/>
    </source>
</evidence>
<feature type="region of interest" description="Disordered" evidence="4">
    <location>
        <begin position="200"/>
        <end position="233"/>
    </location>
</feature>
<organism evidence="6 7">
    <name type="scientific">Naegleria fowleri</name>
    <name type="common">Brain eating amoeba</name>
    <dbReference type="NCBI Taxonomy" id="5763"/>
    <lineage>
        <taxon>Eukaryota</taxon>
        <taxon>Discoba</taxon>
        <taxon>Heterolobosea</taxon>
        <taxon>Tetramitia</taxon>
        <taxon>Eutetramitia</taxon>
        <taxon>Vahlkampfiidae</taxon>
        <taxon>Naegleria</taxon>
    </lineage>
</organism>
<feature type="repeat" description="ANK" evidence="3">
    <location>
        <begin position="251"/>
        <end position="283"/>
    </location>
</feature>
<feature type="repeat" description="ANK" evidence="3">
    <location>
        <begin position="746"/>
        <end position="778"/>
    </location>
</feature>